<gene>
    <name evidence="1" type="ORF">MMH89_02235</name>
</gene>
<dbReference type="Proteomes" id="UP001055955">
    <property type="component" value="Chromosome"/>
</dbReference>
<keyword evidence="2" id="KW-1185">Reference proteome</keyword>
<organism evidence="1 2">
    <name type="scientific">Candidatus Comchoanobacter bicostacola</name>
    <dbReference type="NCBI Taxonomy" id="2919598"/>
    <lineage>
        <taxon>Bacteria</taxon>
        <taxon>Pseudomonadati</taxon>
        <taxon>Pseudomonadota</taxon>
        <taxon>Gammaproteobacteria</taxon>
        <taxon>Candidatus Comchoanobacterales</taxon>
        <taxon>Candidatus Comchoanobacteraceae</taxon>
        <taxon>Candidatus Comchoanobacter</taxon>
    </lineage>
</organism>
<sequence length="76" mass="8545">MFRLFSKKPSSADALRSRLNNIVGSNSLLSNQTLQKIEDEITGVLNNFLKIDSITVDLNSNNKRLVVEAQIQQINK</sequence>
<reference evidence="1 2" key="1">
    <citation type="journal article" date="2022" name="Nat. Microbiol.">
        <title>The microbiome of a bacterivorous marine choanoflagellate contains a resource-demanding obligate bacterial associate.</title>
        <authorList>
            <person name="Needham D.M."/>
            <person name="Poirier C."/>
            <person name="Bachy C."/>
            <person name="George E.E."/>
            <person name="Wilken S."/>
            <person name="Yung C.C.M."/>
            <person name="Limardo A.J."/>
            <person name="Morando M."/>
            <person name="Sudek L."/>
            <person name="Malmstrom R.R."/>
            <person name="Keeling P.J."/>
            <person name="Santoro A.E."/>
            <person name="Worden A.Z."/>
        </authorList>
    </citation>
    <scope>NUCLEOTIDE SEQUENCE [LARGE SCALE GENOMIC DNA]</scope>
    <source>
        <strain evidence="1 2">Comchoano-1</strain>
    </source>
</reference>
<accession>A0ABY5DL58</accession>
<dbReference type="RefSeq" id="WP_258568755.1">
    <property type="nucleotide sequence ID" value="NZ_CP092900.1"/>
</dbReference>
<dbReference type="Gene3D" id="3.30.1070.10">
    <property type="entry name" value="Cell division topological specificity factor MinE"/>
    <property type="match status" value="1"/>
</dbReference>
<dbReference type="EMBL" id="CP092900">
    <property type="protein sequence ID" value="UTC24966.1"/>
    <property type="molecule type" value="Genomic_DNA"/>
</dbReference>
<evidence type="ECO:0000313" key="2">
    <source>
        <dbReference type="Proteomes" id="UP001055955"/>
    </source>
</evidence>
<protein>
    <recommendedName>
        <fullName evidence="3">Cell division topological specificity factor</fullName>
    </recommendedName>
</protein>
<dbReference type="InterPro" id="IPR036707">
    <property type="entry name" value="MinE_sf"/>
</dbReference>
<evidence type="ECO:0000313" key="1">
    <source>
        <dbReference type="EMBL" id="UTC24966.1"/>
    </source>
</evidence>
<proteinExistence type="predicted"/>
<evidence type="ECO:0008006" key="3">
    <source>
        <dbReference type="Google" id="ProtNLM"/>
    </source>
</evidence>
<name>A0ABY5DL58_9GAMM</name>